<evidence type="ECO:0000259" key="3">
    <source>
        <dbReference type="Pfam" id="PF18915"/>
    </source>
</evidence>
<keyword evidence="1" id="KW-0175">Coiled coil</keyword>
<dbReference type="EMBL" id="LYOR01000003">
    <property type="protein sequence ID" value="OFV66269.1"/>
    <property type="molecule type" value="Genomic_DNA"/>
</dbReference>
<reference evidence="4" key="1">
    <citation type="submission" date="2016-05" db="EMBL/GenBank/DDBJ databases">
        <title>Microbial consortia oxidize butane by reversing methanogenesis.</title>
        <authorList>
            <person name="Laso-Perez R."/>
            <person name="Richter M."/>
            <person name="Wegener G."/>
            <person name="Musat F."/>
        </authorList>
    </citation>
    <scope>NUCLEOTIDE SEQUENCE [LARGE SCALE GENOMIC DNA]</scope>
    <source>
        <strain evidence="4">BOX1</strain>
    </source>
</reference>
<feature type="region of interest" description="Disordered" evidence="2">
    <location>
        <begin position="275"/>
        <end position="347"/>
    </location>
</feature>
<evidence type="ECO:0000256" key="2">
    <source>
        <dbReference type="SAM" id="MobiDB-lite"/>
    </source>
</evidence>
<accession>A0A1F2P4N5</accession>
<dbReference type="Proteomes" id="UP000185779">
    <property type="component" value="Unassembled WGS sequence"/>
</dbReference>
<sequence length="347" mass="38788">MKQMKKEAIVLGVMVVFAIAFFAPVIPAAAEEESIQYDGWVGPDSALYGLKIAFENIYEAVSFSVDAKLAKQAINAEKRLAEAEAMMEKGKPEAAQKALERYMIKVAAINRTVCEDNCSETSLQNVQQRMYRHRITLQALIEDPKMPEEAKPALEMALNRSRVAEMVLSERVLKSQMMHAEDELAEIKRMVEAGDSEAVEEAMEMYMAKMREINETIERVSLSEKGLQHAQEMITRHKTVLQALIEDPKMPEEAKPALQRALNNSKIAENAIERAEEKMMRPESPPAEERPEVSPAKERPTEMHENVSEERPTEAPAEGRSEEVPAKGRPEEVPAGKVSEGGGKGDR</sequence>
<dbReference type="Pfam" id="PF18915">
    <property type="entry name" value="DUF5667"/>
    <property type="match status" value="1"/>
</dbReference>
<evidence type="ECO:0000313" key="5">
    <source>
        <dbReference type="Proteomes" id="UP000185779"/>
    </source>
</evidence>
<keyword evidence="5" id="KW-1185">Reference proteome</keyword>
<organism evidence="4 5">
    <name type="scientific">Candidatus Syntropharchaeum butanivorans</name>
    <dbReference type="NCBI Taxonomy" id="1839936"/>
    <lineage>
        <taxon>Archaea</taxon>
        <taxon>Methanobacteriati</taxon>
        <taxon>Methanobacteriota</taxon>
        <taxon>Stenosarchaea group</taxon>
        <taxon>Methanomicrobia</taxon>
        <taxon>Methanosarcinales</taxon>
        <taxon>ANME-2 cluster</taxon>
        <taxon>Candidatus Syntropharchaeum</taxon>
    </lineage>
</organism>
<protein>
    <recommendedName>
        <fullName evidence="3">DUF5667 domain-containing protein</fullName>
    </recommendedName>
</protein>
<evidence type="ECO:0000256" key="1">
    <source>
        <dbReference type="SAM" id="Coils"/>
    </source>
</evidence>
<feature type="compositionally biased region" description="Basic and acidic residues" evidence="2">
    <location>
        <begin position="275"/>
        <end position="334"/>
    </location>
</feature>
<feature type="domain" description="DUF5667" evidence="3">
    <location>
        <begin position="43"/>
        <end position="128"/>
    </location>
</feature>
<name>A0A1F2P4N5_9EURY</name>
<dbReference type="AlphaFoldDB" id="A0A1F2P4N5"/>
<dbReference type="InterPro" id="IPR043725">
    <property type="entry name" value="DUF5667"/>
</dbReference>
<feature type="coiled-coil region" evidence="1">
    <location>
        <begin position="170"/>
        <end position="216"/>
    </location>
</feature>
<evidence type="ECO:0000313" key="4">
    <source>
        <dbReference type="EMBL" id="OFV66269.1"/>
    </source>
</evidence>
<proteinExistence type="predicted"/>
<comment type="caution">
    <text evidence="4">The sequence shown here is derived from an EMBL/GenBank/DDBJ whole genome shotgun (WGS) entry which is preliminary data.</text>
</comment>
<dbReference type="STRING" id="1839936.SBU_000811"/>
<gene>
    <name evidence="4" type="ORF">SBU_000811</name>
</gene>